<dbReference type="EMBL" id="MK500369">
    <property type="protein sequence ID" value="QBK87687.1"/>
    <property type="molecule type" value="Genomic_DNA"/>
</dbReference>
<dbReference type="GO" id="GO:0070897">
    <property type="term" value="P:transcription preinitiation complex assembly"/>
    <property type="evidence" value="ECO:0007669"/>
    <property type="project" value="InterPro"/>
</dbReference>
<evidence type="ECO:0000313" key="3">
    <source>
        <dbReference type="EMBL" id="QBK87687.1"/>
    </source>
</evidence>
<protein>
    <submittedName>
        <fullName evidence="3">Transcription initiation factor IIB</fullName>
    </submittedName>
</protein>
<gene>
    <name evidence="3" type="ORF">LCMAC202_00230</name>
</gene>
<evidence type="ECO:0000256" key="1">
    <source>
        <dbReference type="ARBA" id="ARBA00023015"/>
    </source>
</evidence>
<dbReference type="CDD" id="cd00043">
    <property type="entry name" value="CYCLIN_SF"/>
    <property type="match status" value="1"/>
</dbReference>
<sequence>MAETIEAYVYEEAQLNNSDSDYSDSEECSHTQTSNIDGSTVCMICGLKIDEALLDNETRYYGAADTRYTKDPSRHNQRKSEERSLYSDLEPLGFPQEIIERANSYYKDIIKDKIYRAGNRMSIVFACTYHAYSDIQEPRVPTELAQKFKLDKKGISNGFKTFSKIFRKRPNKKYIDAMDLVPKLLCELNIEKNMHKPCKDDIQTIYDFVQSKSRTFNSSNPQSIAAGLVYYYLKLNNVSITRNEFSKVVHLTDITFTKIATDTHKVLGNQNEIKF</sequence>
<organism evidence="3">
    <name type="scientific">Marseillevirus LCMAC202</name>
    <dbReference type="NCBI Taxonomy" id="2506606"/>
    <lineage>
        <taxon>Viruses</taxon>
        <taxon>Varidnaviria</taxon>
        <taxon>Bamfordvirae</taxon>
        <taxon>Nucleocytoviricota</taxon>
        <taxon>Megaviricetes</taxon>
        <taxon>Pimascovirales</taxon>
        <taxon>Pimascovirales incertae sedis</taxon>
        <taxon>Marseilleviridae</taxon>
    </lineage>
</organism>
<dbReference type="InterPro" id="IPR036915">
    <property type="entry name" value="Cyclin-like_sf"/>
</dbReference>
<keyword evidence="3" id="KW-0648">Protein biosynthesis</keyword>
<dbReference type="SUPFAM" id="SSF47954">
    <property type="entry name" value="Cyclin-like"/>
    <property type="match status" value="2"/>
</dbReference>
<dbReference type="GO" id="GO:0017025">
    <property type="term" value="F:TBP-class protein binding"/>
    <property type="evidence" value="ECO:0007669"/>
    <property type="project" value="TreeGrafter"/>
</dbReference>
<keyword evidence="3" id="KW-0396">Initiation factor</keyword>
<dbReference type="Gene3D" id="1.10.472.10">
    <property type="entry name" value="Cyclin-like"/>
    <property type="match status" value="2"/>
</dbReference>
<accession>A0A481YXV4</accession>
<dbReference type="PANTHER" id="PTHR11618">
    <property type="entry name" value="TRANSCRIPTION INITIATION FACTOR IIB-RELATED"/>
    <property type="match status" value="1"/>
</dbReference>
<dbReference type="InterPro" id="IPR000812">
    <property type="entry name" value="TFIIB"/>
</dbReference>
<keyword evidence="2" id="KW-0804">Transcription</keyword>
<dbReference type="GO" id="GO:0097550">
    <property type="term" value="C:transcription preinitiation complex"/>
    <property type="evidence" value="ECO:0007669"/>
    <property type="project" value="TreeGrafter"/>
</dbReference>
<reference evidence="3" key="1">
    <citation type="journal article" date="2019" name="MBio">
        <title>Virus Genomes from Deep Sea Sediments Expand the Ocean Megavirome and Support Independent Origins of Viral Gigantism.</title>
        <authorList>
            <person name="Backstrom D."/>
            <person name="Yutin N."/>
            <person name="Jorgensen S.L."/>
            <person name="Dharamshi J."/>
            <person name="Homa F."/>
            <person name="Zaremba-Niedwiedzka K."/>
            <person name="Spang A."/>
            <person name="Wolf Y.I."/>
            <person name="Koonin E.V."/>
            <person name="Ettema T.J."/>
        </authorList>
    </citation>
    <scope>NUCLEOTIDE SEQUENCE</scope>
</reference>
<evidence type="ECO:0000256" key="2">
    <source>
        <dbReference type="ARBA" id="ARBA00023163"/>
    </source>
</evidence>
<dbReference type="PANTHER" id="PTHR11618:SF13">
    <property type="entry name" value="TRANSCRIPTION INITIATION FACTOR IIB"/>
    <property type="match status" value="1"/>
</dbReference>
<proteinExistence type="predicted"/>
<name>A0A481YXV4_9VIRU</name>
<keyword evidence="1" id="KW-0805">Transcription regulation</keyword>